<dbReference type="CDD" id="cd00430">
    <property type="entry name" value="PLPDE_III_AR"/>
    <property type="match status" value="1"/>
</dbReference>
<reference evidence="10" key="1">
    <citation type="submission" date="2011-04" db="EMBL/GenBank/DDBJ databases">
        <title>The complete genome of Thermodesulfatator indicus DSM 15286.</title>
        <authorList>
            <person name="Lucas S."/>
            <person name="Copeland A."/>
            <person name="Lapidus A."/>
            <person name="Bruce D."/>
            <person name="Goodwin L."/>
            <person name="Pitluck S."/>
            <person name="Peters L."/>
            <person name="Kyrpides N."/>
            <person name="Mavromatis K."/>
            <person name="Pagani I."/>
            <person name="Ivanova N."/>
            <person name="Saunders L."/>
            <person name="Detter J.C."/>
            <person name="Tapia R."/>
            <person name="Han C."/>
            <person name="Land M."/>
            <person name="Hauser L."/>
            <person name="Markowitz V."/>
            <person name="Cheng J.-F."/>
            <person name="Hugenholtz P."/>
            <person name="Woyke T."/>
            <person name="Wu D."/>
            <person name="Spring S."/>
            <person name="Schroeder M."/>
            <person name="Brambilla E."/>
            <person name="Klenk H.-P."/>
            <person name="Eisen J.A."/>
        </authorList>
    </citation>
    <scope>NUCLEOTIDE SEQUENCE [LARGE SCALE GENOMIC DNA]</scope>
    <source>
        <strain evidence="10">DSM 15286 / JCM 11887 / CIR29812</strain>
    </source>
</reference>
<dbReference type="PROSITE" id="PS00395">
    <property type="entry name" value="ALANINE_RACEMASE"/>
    <property type="match status" value="1"/>
</dbReference>
<dbReference type="Proteomes" id="UP000006793">
    <property type="component" value="Chromosome"/>
</dbReference>
<dbReference type="PRINTS" id="PR00992">
    <property type="entry name" value="ALARACEMASE"/>
</dbReference>
<dbReference type="EMBL" id="CP002683">
    <property type="protein sequence ID" value="AEH45115.1"/>
    <property type="molecule type" value="Genomic_DNA"/>
</dbReference>
<name>F8A8M6_THEID</name>
<organism evidence="9 10">
    <name type="scientific">Thermodesulfatator indicus (strain DSM 15286 / JCM 11887 / CIR29812)</name>
    <dbReference type="NCBI Taxonomy" id="667014"/>
    <lineage>
        <taxon>Bacteria</taxon>
        <taxon>Pseudomonadati</taxon>
        <taxon>Thermodesulfobacteriota</taxon>
        <taxon>Thermodesulfobacteria</taxon>
        <taxon>Thermodesulfobacteriales</taxon>
        <taxon>Thermodesulfatatoraceae</taxon>
        <taxon>Thermodesulfatator</taxon>
    </lineage>
</organism>
<dbReference type="FunFam" id="3.20.20.10:FF:000002">
    <property type="entry name" value="Alanine racemase"/>
    <property type="match status" value="1"/>
</dbReference>
<dbReference type="PANTHER" id="PTHR30511">
    <property type="entry name" value="ALANINE RACEMASE"/>
    <property type="match status" value="1"/>
</dbReference>
<dbReference type="GO" id="GO:0005829">
    <property type="term" value="C:cytosol"/>
    <property type="evidence" value="ECO:0007669"/>
    <property type="project" value="TreeGrafter"/>
</dbReference>
<gene>
    <name evidence="9" type="ordered locus">Thein_1247</name>
</gene>
<dbReference type="Gene3D" id="2.40.37.10">
    <property type="entry name" value="Lyase, Ornithine Decarboxylase, Chain A, domain 1"/>
    <property type="match status" value="1"/>
</dbReference>
<dbReference type="HOGENOM" id="CLU_028393_2_2_0"/>
<comment type="catalytic activity">
    <reaction evidence="1 5">
        <text>L-alanine = D-alanine</text>
        <dbReference type="Rhea" id="RHEA:20249"/>
        <dbReference type="ChEBI" id="CHEBI:57416"/>
        <dbReference type="ChEBI" id="CHEBI:57972"/>
        <dbReference type="EC" id="5.1.1.1"/>
    </reaction>
</comment>
<protein>
    <recommendedName>
        <fullName evidence="5">Alanine racemase</fullName>
        <ecNumber evidence="5">5.1.1.1</ecNumber>
    </recommendedName>
</protein>
<dbReference type="InParanoid" id="F8A8M6"/>
<dbReference type="InterPro" id="IPR020622">
    <property type="entry name" value="Ala_racemase_pyridoxalP-BS"/>
</dbReference>
<dbReference type="Gene3D" id="3.20.20.10">
    <property type="entry name" value="Alanine racemase"/>
    <property type="match status" value="1"/>
</dbReference>
<evidence type="ECO:0000313" key="10">
    <source>
        <dbReference type="Proteomes" id="UP000006793"/>
    </source>
</evidence>
<sequence>MRWSFWLEINLSALRSNLKRLKSLVKPEVGFLPVIKSEAYGHGLLPVARTLASEGIYGFGLSDLDEALRLREAGLALPIILLSGFEAPWLPEIARLKIIPAVVDLHQLNLLASFSRKTNKTFSLHLKLDTGMGRLGLSPEELEKAIEILQENPQLRLEGLMSHLACAEEPEKEITRAQKKTFAECIKKLKILGIKPRFFHLANSAALILDKSTHYNLVRPGLALYGAYPCEPQATPIKLQPVMTAKAQVLSVKKLKAGQGTGYGPIFTAPQEMRVAFVPVGYADGYLRSLSNRGFAWIKEKRVPLVGAVSMRVIAFDVTGLNVSPGDEMILLGGPQKEVPAEELASRAGTIPYELFCLLGRGSFRIYLD</sequence>
<reference evidence="9 10" key="2">
    <citation type="journal article" date="2012" name="Stand. Genomic Sci.">
        <title>Complete genome sequence of the thermophilic sulfate-reducing ocean bacterium Thermodesulfatator indicus type strain (CIR29812(T)).</title>
        <authorList>
            <person name="Anderson I."/>
            <person name="Saunders E."/>
            <person name="Lapidus A."/>
            <person name="Nolan M."/>
            <person name="Lucas S."/>
            <person name="Tice H."/>
            <person name="Del Rio T.G."/>
            <person name="Cheng J.F."/>
            <person name="Han C."/>
            <person name="Tapia R."/>
            <person name="Goodwin L.A."/>
            <person name="Pitluck S."/>
            <person name="Liolios K."/>
            <person name="Mavromatis K."/>
            <person name="Pagani I."/>
            <person name="Ivanova N."/>
            <person name="Mikhailova N."/>
            <person name="Pati A."/>
            <person name="Chen A."/>
            <person name="Palaniappan K."/>
            <person name="Land M."/>
            <person name="Hauser L."/>
            <person name="Jeffries C.D."/>
            <person name="Chang Y.J."/>
            <person name="Brambilla E.M."/>
            <person name="Rohde M."/>
            <person name="Spring S."/>
            <person name="Goker M."/>
            <person name="Detter J.C."/>
            <person name="Woyke T."/>
            <person name="Bristow J."/>
            <person name="Eisen J.A."/>
            <person name="Markowitz V."/>
            <person name="Hugenholtz P."/>
            <person name="Kyrpides N.C."/>
            <person name="Klenk H.P."/>
        </authorList>
    </citation>
    <scope>NUCLEOTIDE SEQUENCE [LARGE SCALE GENOMIC DNA]</scope>
    <source>
        <strain evidence="10">DSM 15286 / JCM 11887 / CIR29812</strain>
    </source>
</reference>
<dbReference type="InterPro" id="IPR000821">
    <property type="entry name" value="Ala_racemase"/>
</dbReference>
<comment type="cofactor">
    <cofactor evidence="2 5 6">
        <name>pyridoxal 5'-phosphate</name>
        <dbReference type="ChEBI" id="CHEBI:597326"/>
    </cofactor>
</comment>
<dbReference type="InterPro" id="IPR009006">
    <property type="entry name" value="Ala_racemase/Decarboxylase_C"/>
</dbReference>
<dbReference type="FunCoup" id="F8A8M6">
    <property type="interactions" value="339"/>
</dbReference>
<evidence type="ECO:0000259" key="8">
    <source>
        <dbReference type="SMART" id="SM01005"/>
    </source>
</evidence>
<dbReference type="GO" id="GO:0008784">
    <property type="term" value="F:alanine racemase activity"/>
    <property type="evidence" value="ECO:0007669"/>
    <property type="project" value="UniProtKB-UniRule"/>
</dbReference>
<evidence type="ECO:0000256" key="6">
    <source>
        <dbReference type="PIRSR" id="PIRSR600821-50"/>
    </source>
</evidence>
<dbReference type="PaxDb" id="667014-Thein_1247"/>
<evidence type="ECO:0000313" key="9">
    <source>
        <dbReference type="EMBL" id="AEH45115.1"/>
    </source>
</evidence>
<dbReference type="eggNOG" id="COG0787">
    <property type="taxonomic scope" value="Bacteria"/>
</dbReference>
<dbReference type="HAMAP" id="MF_01201">
    <property type="entry name" value="Ala_racemase"/>
    <property type="match status" value="1"/>
</dbReference>
<dbReference type="AlphaFoldDB" id="F8A8M6"/>
<evidence type="ECO:0000256" key="4">
    <source>
        <dbReference type="ARBA" id="ARBA00023235"/>
    </source>
</evidence>
<dbReference type="SUPFAM" id="SSF50621">
    <property type="entry name" value="Alanine racemase C-terminal domain-like"/>
    <property type="match status" value="1"/>
</dbReference>
<evidence type="ECO:0000256" key="2">
    <source>
        <dbReference type="ARBA" id="ARBA00001933"/>
    </source>
</evidence>
<keyword evidence="10" id="KW-1185">Reference proteome</keyword>
<dbReference type="GO" id="GO:0030170">
    <property type="term" value="F:pyridoxal phosphate binding"/>
    <property type="evidence" value="ECO:0007669"/>
    <property type="project" value="UniProtKB-UniRule"/>
</dbReference>
<feature type="binding site" evidence="5 7">
    <location>
        <position position="311"/>
    </location>
    <ligand>
        <name>substrate</name>
    </ligand>
</feature>
<dbReference type="PANTHER" id="PTHR30511:SF0">
    <property type="entry name" value="ALANINE RACEMASE, CATABOLIC-RELATED"/>
    <property type="match status" value="1"/>
</dbReference>
<dbReference type="InterPro" id="IPR001608">
    <property type="entry name" value="Ala_racemase_N"/>
</dbReference>
<dbReference type="SMART" id="SM01005">
    <property type="entry name" value="Ala_racemase_C"/>
    <property type="match status" value="1"/>
</dbReference>
<evidence type="ECO:0000256" key="5">
    <source>
        <dbReference type="HAMAP-Rule" id="MF_01201"/>
    </source>
</evidence>
<evidence type="ECO:0000256" key="3">
    <source>
        <dbReference type="ARBA" id="ARBA00022898"/>
    </source>
</evidence>
<dbReference type="UniPathway" id="UPA00042">
    <property type="reaction ID" value="UER00497"/>
</dbReference>
<comment type="pathway">
    <text evidence="5">Amino-acid biosynthesis; D-alanine biosynthesis; D-alanine from L-alanine: step 1/1.</text>
</comment>
<feature type="active site" description="Proton acceptor; specific for L-alanine" evidence="5">
    <location>
        <position position="263"/>
    </location>
</feature>
<dbReference type="EC" id="5.1.1.1" evidence="5"/>
<dbReference type="KEGG" id="tid:Thein_1247"/>
<dbReference type="NCBIfam" id="TIGR00492">
    <property type="entry name" value="alr"/>
    <property type="match status" value="1"/>
</dbReference>
<dbReference type="InterPro" id="IPR011079">
    <property type="entry name" value="Ala_racemase_C"/>
</dbReference>
<evidence type="ECO:0000256" key="1">
    <source>
        <dbReference type="ARBA" id="ARBA00000316"/>
    </source>
</evidence>
<feature type="modified residue" description="N6-(pyridoxal phosphate)lysine" evidence="5 6">
    <location>
        <position position="36"/>
    </location>
</feature>
<comment type="similarity">
    <text evidence="5">Belongs to the alanine racemase family.</text>
</comment>
<feature type="active site" description="Proton acceptor; specific for D-alanine" evidence="5">
    <location>
        <position position="36"/>
    </location>
</feature>
<keyword evidence="3 5" id="KW-0663">Pyridoxal phosphate</keyword>
<proteinExistence type="inferred from homology"/>
<comment type="function">
    <text evidence="5">Catalyzes the interconversion of L-alanine and D-alanine. May also act on other amino acids.</text>
</comment>
<dbReference type="SUPFAM" id="SSF51419">
    <property type="entry name" value="PLP-binding barrel"/>
    <property type="match status" value="1"/>
</dbReference>
<dbReference type="OrthoDB" id="9813814at2"/>
<dbReference type="STRING" id="667014.Thein_1247"/>
<dbReference type="PATRIC" id="fig|667014.3.peg.1284"/>
<dbReference type="Pfam" id="PF00842">
    <property type="entry name" value="Ala_racemase_C"/>
    <property type="match status" value="1"/>
</dbReference>
<feature type="domain" description="Alanine racemase C-terminal" evidence="8">
    <location>
        <begin position="242"/>
        <end position="368"/>
    </location>
</feature>
<dbReference type="InterPro" id="IPR029066">
    <property type="entry name" value="PLP-binding_barrel"/>
</dbReference>
<keyword evidence="4 5" id="KW-0413">Isomerase</keyword>
<accession>F8A8M6</accession>
<evidence type="ECO:0000256" key="7">
    <source>
        <dbReference type="PIRSR" id="PIRSR600821-52"/>
    </source>
</evidence>
<dbReference type="GO" id="GO:0030632">
    <property type="term" value="P:D-alanine biosynthetic process"/>
    <property type="evidence" value="ECO:0007669"/>
    <property type="project" value="UniProtKB-UniRule"/>
</dbReference>
<feature type="binding site" evidence="5 7">
    <location>
        <position position="134"/>
    </location>
    <ligand>
        <name>substrate</name>
    </ligand>
</feature>
<dbReference type="Pfam" id="PF01168">
    <property type="entry name" value="Ala_racemase_N"/>
    <property type="match status" value="1"/>
</dbReference>